<keyword evidence="3" id="KW-1185">Reference proteome</keyword>
<organism evidence="2 3">
    <name type="scientific">Laccaria amethystina LaAM-08-1</name>
    <dbReference type="NCBI Taxonomy" id="1095629"/>
    <lineage>
        <taxon>Eukaryota</taxon>
        <taxon>Fungi</taxon>
        <taxon>Dikarya</taxon>
        <taxon>Basidiomycota</taxon>
        <taxon>Agaricomycotina</taxon>
        <taxon>Agaricomycetes</taxon>
        <taxon>Agaricomycetidae</taxon>
        <taxon>Agaricales</taxon>
        <taxon>Agaricineae</taxon>
        <taxon>Hydnangiaceae</taxon>
        <taxon>Laccaria</taxon>
    </lineage>
</organism>
<sequence>MAGTSSVTSCGSQQHRACCSAQPGNNPDQEKKQPTPTNEYEDDDDDDDDQWGDVPDGDMDGRGTRDRPTIGVKGSSDPKHPTKPVKK</sequence>
<reference evidence="2 3" key="1">
    <citation type="submission" date="2014-04" db="EMBL/GenBank/DDBJ databases">
        <authorList>
            <consortium name="DOE Joint Genome Institute"/>
            <person name="Kuo A."/>
            <person name="Kohler A."/>
            <person name="Nagy L.G."/>
            <person name="Floudas D."/>
            <person name="Copeland A."/>
            <person name="Barry K.W."/>
            <person name="Cichocki N."/>
            <person name="Veneault-Fourrey C."/>
            <person name="LaButti K."/>
            <person name="Lindquist E.A."/>
            <person name="Lipzen A."/>
            <person name="Lundell T."/>
            <person name="Morin E."/>
            <person name="Murat C."/>
            <person name="Sun H."/>
            <person name="Tunlid A."/>
            <person name="Henrissat B."/>
            <person name="Grigoriev I.V."/>
            <person name="Hibbett D.S."/>
            <person name="Martin F."/>
            <person name="Nordberg H.P."/>
            <person name="Cantor M.N."/>
            <person name="Hua S.X."/>
        </authorList>
    </citation>
    <scope>NUCLEOTIDE SEQUENCE [LARGE SCALE GENOMIC DNA]</scope>
    <source>
        <strain evidence="2 3">LaAM-08-1</strain>
    </source>
</reference>
<evidence type="ECO:0000313" key="3">
    <source>
        <dbReference type="Proteomes" id="UP000054477"/>
    </source>
</evidence>
<dbReference type="Proteomes" id="UP000054477">
    <property type="component" value="Unassembled WGS sequence"/>
</dbReference>
<gene>
    <name evidence="2" type="ORF">K443DRAFT_680938</name>
</gene>
<feature type="compositionally biased region" description="Basic and acidic residues" evidence="1">
    <location>
        <begin position="59"/>
        <end position="68"/>
    </location>
</feature>
<evidence type="ECO:0000256" key="1">
    <source>
        <dbReference type="SAM" id="MobiDB-lite"/>
    </source>
</evidence>
<name>A0A0C9X9U3_9AGAR</name>
<dbReference type="AlphaFoldDB" id="A0A0C9X9U3"/>
<feature type="compositionally biased region" description="Acidic residues" evidence="1">
    <location>
        <begin position="39"/>
        <end position="58"/>
    </location>
</feature>
<evidence type="ECO:0000313" key="2">
    <source>
        <dbReference type="EMBL" id="KIJ98218.1"/>
    </source>
</evidence>
<dbReference type="HOGENOM" id="CLU_2483686_0_0_1"/>
<proteinExistence type="predicted"/>
<feature type="compositionally biased region" description="Polar residues" evidence="1">
    <location>
        <begin position="1"/>
        <end position="15"/>
    </location>
</feature>
<dbReference type="EMBL" id="KN838674">
    <property type="protein sequence ID" value="KIJ98218.1"/>
    <property type="molecule type" value="Genomic_DNA"/>
</dbReference>
<protein>
    <submittedName>
        <fullName evidence="2">Unplaced genomic scaffold K443scaffold_139, whole genome shotgun sequence</fullName>
    </submittedName>
</protein>
<accession>A0A0C9X9U3</accession>
<reference evidence="3" key="2">
    <citation type="submission" date="2015-01" db="EMBL/GenBank/DDBJ databases">
        <title>Evolutionary Origins and Diversification of the Mycorrhizal Mutualists.</title>
        <authorList>
            <consortium name="DOE Joint Genome Institute"/>
            <consortium name="Mycorrhizal Genomics Consortium"/>
            <person name="Kohler A."/>
            <person name="Kuo A."/>
            <person name="Nagy L.G."/>
            <person name="Floudas D."/>
            <person name="Copeland A."/>
            <person name="Barry K.W."/>
            <person name="Cichocki N."/>
            <person name="Veneault-Fourrey C."/>
            <person name="LaButti K."/>
            <person name="Lindquist E.A."/>
            <person name="Lipzen A."/>
            <person name="Lundell T."/>
            <person name="Morin E."/>
            <person name="Murat C."/>
            <person name="Riley R."/>
            <person name="Ohm R."/>
            <person name="Sun H."/>
            <person name="Tunlid A."/>
            <person name="Henrissat B."/>
            <person name="Grigoriev I.V."/>
            <person name="Hibbett D.S."/>
            <person name="Martin F."/>
        </authorList>
    </citation>
    <scope>NUCLEOTIDE SEQUENCE [LARGE SCALE GENOMIC DNA]</scope>
    <source>
        <strain evidence="3">LaAM-08-1</strain>
    </source>
</reference>
<feature type="region of interest" description="Disordered" evidence="1">
    <location>
        <begin position="1"/>
        <end position="87"/>
    </location>
</feature>